<dbReference type="Pfam" id="PF13386">
    <property type="entry name" value="DsbD_2"/>
    <property type="match status" value="1"/>
</dbReference>
<dbReference type="Gene3D" id="2.60.40.420">
    <property type="entry name" value="Cupredoxins - blue copper proteins"/>
    <property type="match status" value="1"/>
</dbReference>
<feature type="transmembrane region" description="Helical" evidence="2">
    <location>
        <begin position="78"/>
        <end position="97"/>
    </location>
</feature>
<name>A0A926EM77_9FIRM</name>
<keyword evidence="5" id="KW-1185">Reference proteome</keyword>
<dbReference type="CDD" id="cd00371">
    <property type="entry name" value="HMA"/>
    <property type="match status" value="1"/>
</dbReference>
<protein>
    <submittedName>
        <fullName evidence="4">Sulfite exporter TauE/SafE family protein</fullName>
    </submittedName>
</protein>
<keyword evidence="1" id="KW-0479">Metal-binding</keyword>
<evidence type="ECO:0000259" key="3">
    <source>
        <dbReference type="PROSITE" id="PS50846"/>
    </source>
</evidence>
<proteinExistence type="predicted"/>
<sequence length="457" mass="50017">MDKIYRVQGMTCQNCKQKIEKKLSRRKGIWRAEVNLKTKMLYLSYDEEVISLTVIKELLADMGYELEEAEENREKQKVLLYLGVAAVFFLLLNEIMPDFSLLLTQGSKVSIIMLFIIGITTSFHCISMCGGIALSQVVADKSNFKRNLMYNAGRVISYTVLGGLVGFIGSGITLGNRVFAIVPIILGVFMIMMGLNNAGLLSLESMPFMQKINFKLAALRGKLGTDKGPFVLGLLNGLMPCGPLQLMQIYALSTGSFMAGALSMFAFSLGTVPLMLGLGLFINKLSIKSKVFVYKMGGYLILLLGISMMMNGFSTLGISTGLGGSSQNVSKGNSGIRMENGYQVIEVDVVGRRYQDIVVQKGIPVRMIMNVAPGALTSCNYAINIPEYEIFGALQEGKNLIEFNPDEAGTFMYSCWMGMIRNTITVVDGPVEDYEVPRSSEGNTFSNLGFGGGFTCH</sequence>
<gene>
    <name evidence="4" type="ORF">H8718_13955</name>
</gene>
<evidence type="ECO:0000256" key="2">
    <source>
        <dbReference type="SAM" id="Phobius"/>
    </source>
</evidence>
<feature type="transmembrane region" description="Helical" evidence="2">
    <location>
        <begin position="180"/>
        <end position="203"/>
    </location>
</feature>
<feature type="domain" description="HMA" evidence="3">
    <location>
        <begin position="1"/>
        <end position="67"/>
    </location>
</feature>
<evidence type="ECO:0000313" key="4">
    <source>
        <dbReference type="EMBL" id="MBC8580623.1"/>
    </source>
</evidence>
<dbReference type="InterPro" id="IPR017969">
    <property type="entry name" value="Heavy-metal-associated_CS"/>
</dbReference>
<dbReference type="PANTHER" id="PTHR42208:SF1">
    <property type="entry name" value="HEAVY METAL TRANSPORTER"/>
    <property type="match status" value="1"/>
</dbReference>
<feature type="transmembrane region" description="Helical" evidence="2">
    <location>
        <begin position="292"/>
        <end position="310"/>
    </location>
</feature>
<dbReference type="PANTHER" id="PTHR42208">
    <property type="entry name" value="HEAVY METAL TRANSPORTER-RELATED"/>
    <property type="match status" value="1"/>
</dbReference>
<dbReference type="GO" id="GO:0046872">
    <property type="term" value="F:metal ion binding"/>
    <property type="evidence" value="ECO:0007669"/>
    <property type="project" value="UniProtKB-KW"/>
</dbReference>
<evidence type="ECO:0000256" key="1">
    <source>
        <dbReference type="ARBA" id="ARBA00022723"/>
    </source>
</evidence>
<accession>A0A926EM77</accession>
<dbReference type="Proteomes" id="UP000655830">
    <property type="component" value="Unassembled WGS sequence"/>
</dbReference>
<dbReference type="Gene3D" id="3.30.70.100">
    <property type="match status" value="1"/>
</dbReference>
<evidence type="ECO:0000313" key="5">
    <source>
        <dbReference type="Proteomes" id="UP000655830"/>
    </source>
</evidence>
<dbReference type="FunFam" id="3.30.70.100:FF:000001">
    <property type="entry name" value="ATPase copper transporting beta"/>
    <property type="match status" value="1"/>
</dbReference>
<keyword evidence="2" id="KW-0472">Membrane</keyword>
<feature type="transmembrane region" description="Helical" evidence="2">
    <location>
        <begin position="230"/>
        <end position="251"/>
    </location>
</feature>
<dbReference type="PROSITE" id="PS50846">
    <property type="entry name" value="HMA_2"/>
    <property type="match status" value="1"/>
</dbReference>
<dbReference type="InterPro" id="IPR039447">
    <property type="entry name" value="UreH-like_TM_dom"/>
</dbReference>
<dbReference type="InterPro" id="IPR008972">
    <property type="entry name" value="Cupredoxin"/>
</dbReference>
<comment type="caution">
    <text evidence="4">The sequence shown here is derived from an EMBL/GenBank/DDBJ whole genome shotgun (WGS) entry which is preliminary data.</text>
</comment>
<feature type="transmembrane region" description="Helical" evidence="2">
    <location>
        <begin position="109"/>
        <end position="134"/>
    </location>
</feature>
<feature type="transmembrane region" description="Helical" evidence="2">
    <location>
        <begin position="257"/>
        <end position="280"/>
    </location>
</feature>
<organism evidence="4 5">
    <name type="scientific">Zhenhengia yiwuensis</name>
    <dbReference type="NCBI Taxonomy" id="2763666"/>
    <lineage>
        <taxon>Bacteria</taxon>
        <taxon>Bacillati</taxon>
        <taxon>Bacillota</taxon>
        <taxon>Clostridia</taxon>
        <taxon>Lachnospirales</taxon>
        <taxon>Lachnospiraceae</taxon>
        <taxon>Zhenhengia</taxon>
    </lineage>
</organism>
<dbReference type="InterPro" id="IPR036163">
    <property type="entry name" value="HMA_dom_sf"/>
</dbReference>
<dbReference type="EMBL" id="JACRSY010000024">
    <property type="protein sequence ID" value="MBC8580623.1"/>
    <property type="molecule type" value="Genomic_DNA"/>
</dbReference>
<dbReference type="InterPro" id="IPR006121">
    <property type="entry name" value="HMA_dom"/>
</dbReference>
<keyword evidence="2" id="KW-0812">Transmembrane</keyword>
<dbReference type="AlphaFoldDB" id="A0A926EM77"/>
<reference evidence="4" key="1">
    <citation type="submission" date="2020-08" db="EMBL/GenBank/DDBJ databases">
        <title>Genome public.</title>
        <authorList>
            <person name="Liu C."/>
            <person name="Sun Q."/>
        </authorList>
    </citation>
    <scope>NUCLEOTIDE SEQUENCE</scope>
    <source>
        <strain evidence="4">NSJ-12</strain>
    </source>
</reference>
<dbReference type="PROSITE" id="PS01047">
    <property type="entry name" value="HMA_1"/>
    <property type="match status" value="1"/>
</dbReference>
<dbReference type="Pfam" id="PF00403">
    <property type="entry name" value="HMA"/>
    <property type="match status" value="1"/>
</dbReference>
<dbReference type="SUPFAM" id="SSF55008">
    <property type="entry name" value="HMA, heavy metal-associated domain"/>
    <property type="match status" value="1"/>
</dbReference>
<dbReference type="RefSeq" id="WP_249333354.1">
    <property type="nucleotide sequence ID" value="NZ_JACRSY010000024.1"/>
</dbReference>
<feature type="transmembrane region" description="Helical" evidence="2">
    <location>
        <begin position="155"/>
        <end position="174"/>
    </location>
</feature>
<keyword evidence="2" id="KW-1133">Transmembrane helix</keyword>